<dbReference type="AlphaFoldDB" id="A0AAW1U9X6"/>
<evidence type="ECO:0000313" key="9">
    <source>
        <dbReference type="EMBL" id="KAK9877413.1"/>
    </source>
</evidence>
<keyword evidence="3 8" id="KW-0812">Transmembrane</keyword>
<keyword evidence="10" id="KW-1185">Reference proteome</keyword>
<comment type="subcellular location">
    <subcellularLocation>
        <location evidence="1">Cell membrane</location>
        <topology evidence="1">Multi-pass membrane protein</topology>
    </subcellularLocation>
</comment>
<evidence type="ECO:0000256" key="1">
    <source>
        <dbReference type="ARBA" id="ARBA00004651"/>
    </source>
</evidence>
<feature type="transmembrane region" description="Helical" evidence="8">
    <location>
        <begin position="277"/>
        <end position="296"/>
    </location>
</feature>
<dbReference type="InterPro" id="IPR052192">
    <property type="entry name" value="Insect_Ionotropic_Sensory_Rcpt"/>
</dbReference>
<keyword evidence="7" id="KW-0325">Glycoprotein</keyword>
<evidence type="ECO:0000256" key="6">
    <source>
        <dbReference type="ARBA" id="ARBA00023170"/>
    </source>
</evidence>
<evidence type="ECO:0000256" key="5">
    <source>
        <dbReference type="ARBA" id="ARBA00023136"/>
    </source>
</evidence>
<feature type="transmembrane region" description="Helical" evidence="8">
    <location>
        <begin position="217"/>
        <end position="244"/>
    </location>
</feature>
<reference evidence="9 10" key="1">
    <citation type="submission" date="2023-03" db="EMBL/GenBank/DDBJ databases">
        <title>Genome insight into feeding habits of ladybird beetles.</title>
        <authorList>
            <person name="Li H.-S."/>
            <person name="Huang Y.-H."/>
            <person name="Pang H."/>
        </authorList>
    </citation>
    <scope>NUCLEOTIDE SEQUENCE [LARGE SCALE GENOMIC DNA]</scope>
    <source>
        <strain evidence="9">SYSU_2023b</strain>
        <tissue evidence="9">Whole body</tissue>
    </source>
</reference>
<accession>A0AAW1U9X6</accession>
<gene>
    <name evidence="9" type="ORF">WA026_018526</name>
</gene>
<evidence type="ECO:0008006" key="11">
    <source>
        <dbReference type="Google" id="ProtNLM"/>
    </source>
</evidence>
<dbReference type="PANTHER" id="PTHR42643:SF24">
    <property type="entry name" value="IONOTROPIC RECEPTOR 60A"/>
    <property type="match status" value="1"/>
</dbReference>
<keyword evidence="5 8" id="KW-0472">Membrane</keyword>
<evidence type="ECO:0000256" key="7">
    <source>
        <dbReference type="ARBA" id="ARBA00023180"/>
    </source>
</evidence>
<dbReference type="GO" id="GO:0005886">
    <property type="term" value="C:plasma membrane"/>
    <property type="evidence" value="ECO:0007669"/>
    <property type="project" value="UniProtKB-SubCell"/>
</dbReference>
<evidence type="ECO:0000256" key="3">
    <source>
        <dbReference type="ARBA" id="ARBA00022692"/>
    </source>
</evidence>
<protein>
    <recommendedName>
        <fullName evidence="11">Ionotropic receptor</fullName>
    </recommendedName>
</protein>
<organism evidence="9 10">
    <name type="scientific">Henosepilachna vigintioctopunctata</name>
    <dbReference type="NCBI Taxonomy" id="420089"/>
    <lineage>
        <taxon>Eukaryota</taxon>
        <taxon>Metazoa</taxon>
        <taxon>Ecdysozoa</taxon>
        <taxon>Arthropoda</taxon>
        <taxon>Hexapoda</taxon>
        <taxon>Insecta</taxon>
        <taxon>Pterygota</taxon>
        <taxon>Neoptera</taxon>
        <taxon>Endopterygota</taxon>
        <taxon>Coleoptera</taxon>
        <taxon>Polyphaga</taxon>
        <taxon>Cucujiformia</taxon>
        <taxon>Coccinelloidea</taxon>
        <taxon>Coccinellidae</taxon>
        <taxon>Epilachninae</taxon>
        <taxon>Epilachnini</taxon>
        <taxon>Henosepilachna</taxon>
    </lineage>
</organism>
<feature type="transmembrane region" description="Helical" evidence="8">
    <location>
        <begin position="454"/>
        <end position="474"/>
    </location>
</feature>
<evidence type="ECO:0000256" key="8">
    <source>
        <dbReference type="SAM" id="Phobius"/>
    </source>
</evidence>
<evidence type="ECO:0000256" key="2">
    <source>
        <dbReference type="ARBA" id="ARBA00022475"/>
    </source>
</evidence>
<dbReference type="Proteomes" id="UP001431783">
    <property type="component" value="Unassembled WGS sequence"/>
</dbReference>
<comment type="caution">
    <text evidence="9">The sequence shown here is derived from an EMBL/GenBank/DDBJ whole genome shotgun (WGS) entry which is preliminary data.</text>
</comment>
<name>A0AAW1U9X6_9CUCU</name>
<keyword evidence="2" id="KW-1003">Cell membrane</keyword>
<proteinExistence type="predicted"/>
<keyword evidence="6" id="KW-0675">Receptor</keyword>
<dbReference type="EMBL" id="JARQZJ010000042">
    <property type="protein sequence ID" value="KAK9877413.1"/>
    <property type="molecule type" value="Genomic_DNA"/>
</dbReference>
<evidence type="ECO:0000313" key="10">
    <source>
        <dbReference type="Proteomes" id="UP001431783"/>
    </source>
</evidence>
<sequence length="487" mass="56970">MNWSPLTAPSYVFLYMSKYKDVDRKLKFVSQFKFFKSKLPTIFIATFHLQKMDTPKELMKTIWRKYSLLYFGILFSSPKSILMTYHPFRDEILNTSNILEAGNSLANYHFTDMNGVSLKAVIFNSLPHRLWMKLGLVNEDWELWTNLVKNLNMSFEKTFIRQGFRRGMQMLKIGEVDFCPYLYFLNELNSNLDYIAPYGVEYLVALVPQSKKIHQSFYMFLTLSPTFWALVCGSLISLIITAIIGRRNKRGNQYIIFAFVKTLCNQSVSNISSLHSYHILLINLWQYASLLILAAYQVSLLKSLLIAKYDQQINTIQALKSSNLPIYIPIDMKTKVEISVPLLKTQLIPLSYDDIDDIIFEFDNKRRALILMHSTAKLVIEAYSRHSIDSSYHIMDEVITPGFSTYFFTKNSPYVNIFDKMLLKQYQHGLESRYTFSRRTSSYNENTKLTLNHLQGVFFVLLFGLFLSTFIFTLERFQMRYFCSKGD</sequence>
<dbReference type="PANTHER" id="PTHR42643">
    <property type="entry name" value="IONOTROPIC RECEPTOR 20A-RELATED"/>
    <property type="match status" value="1"/>
</dbReference>
<evidence type="ECO:0000256" key="4">
    <source>
        <dbReference type="ARBA" id="ARBA00022989"/>
    </source>
</evidence>
<keyword evidence="4 8" id="KW-1133">Transmembrane helix</keyword>
<dbReference type="SUPFAM" id="SSF53850">
    <property type="entry name" value="Periplasmic binding protein-like II"/>
    <property type="match status" value="1"/>
</dbReference>